<accession>A0A8J5SYI1</accession>
<gene>
    <name evidence="1" type="ORF">GUJ93_ZPchr0004g39374</name>
</gene>
<dbReference type="EMBL" id="JAAALK010000285">
    <property type="protein sequence ID" value="KAG8064809.1"/>
    <property type="molecule type" value="Genomic_DNA"/>
</dbReference>
<name>A0A8J5SYI1_ZIZPA</name>
<evidence type="ECO:0000313" key="1">
    <source>
        <dbReference type="EMBL" id="KAG8064809.1"/>
    </source>
</evidence>
<keyword evidence="2" id="KW-1185">Reference proteome</keyword>
<dbReference type="Proteomes" id="UP000729402">
    <property type="component" value="Unassembled WGS sequence"/>
</dbReference>
<sequence>MMSALVLTSEYTMVTQVIASRAKASNPSVAMAVVATAVIDPLVVRDMTCGDIIMTQFMASEEGVADLSVVVVAAIVVPPLSQVTVGGFGPLGGPYDHHVLMGAPKLAIGTFASIVSSRILECGLGGFPSKAEEGMIGPTLELLRSGERWVIPTWWSRATLSTGRGPLTGWGILGEAQGPQDIFIEVTMRNGVEHAMVYVWAHFSKADLKQMTCGLPRRVFIEDAATYWLEVEDIAAAIAKDLELLAPATYLELAVTTLEE</sequence>
<comment type="caution">
    <text evidence="1">The sequence shown here is derived from an EMBL/GenBank/DDBJ whole genome shotgun (WGS) entry which is preliminary data.</text>
</comment>
<dbReference type="AlphaFoldDB" id="A0A8J5SYI1"/>
<evidence type="ECO:0000313" key="2">
    <source>
        <dbReference type="Proteomes" id="UP000729402"/>
    </source>
</evidence>
<organism evidence="1 2">
    <name type="scientific">Zizania palustris</name>
    <name type="common">Northern wild rice</name>
    <dbReference type="NCBI Taxonomy" id="103762"/>
    <lineage>
        <taxon>Eukaryota</taxon>
        <taxon>Viridiplantae</taxon>
        <taxon>Streptophyta</taxon>
        <taxon>Embryophyta</taxon>
        <taxon>Tracheophyta</taxon>
        <taxon>Spermatophyta</taxon>
        <taxon>Magnoliopsida</taxon>
        <taxon>Liliopsida</taxon>
        <taxon>Poales</taxon>
        <taxon>Poaceae</taxon>
        <taxon>BOP clade</taxon>
        <taxon>Oryzoideae</taxon>
        <taxon>Oryzeae</taxon>
        <taxon>Zizaniinae</taxon>
        <taxon>Zizania</taxon>
    </lineage>
</organism>
<proteinExistence type="predicted"/>
<reference evidence="1" key="1">
    <citation type="journal article" date="2021" name="bioRxiv">
        <title>Whole Genome Assembly and Annotation of Northern Wild Rice, Zizania palustris L., Supports a Whole Genome Duplication in the Zizania Genus.</title>
        <authorList>
            <person name="Haas M."/>
            <person name="Kono T."/>
            <person name="Macchietto M."/>
            <person name="Millas R."/>
            <person name="McGilp L."/>
            <person name="Shao M."/>
            <person name="Duquette J."/>
            <person name="Hirsch C.N."/>
            <person name="Kimball J."/>
        </authorList>
    </citation>
    <scope>NUCLEOTIDE SEQUENCE</scope>
    <source>
        <tissue evidence="1">Fresh leaf tissue</tissue>
    </source>
</reference>
<protein>
    <submittedName>
        <fullName evidence="1">Uncharacterized protein</fullName>
    </submittedName>
</protein>
<reference evidence="1" key="2">
    <citation type="submission" date="2021-02" db="EMBL/GenBank/DDBJ databases">
        <authorList>
            <person name="Kimball J.A."/>
            <person name="Haas M.W."/>
            <person name="Macchietto M."/>
            <person name="Kono T."/>
            <person name="Duquette J."/>
            <person name="Shao M."/>
        </authorList>
    </citation>
    <scope>NUCLEOTIDE SEQUENCE</scope>
    <source>
        <tissue evidence="1">Fresh leaf tissue</tissue>
    </source>
</reference>